<evidence type="ECO:0000313" key="2">
    <source>
        <dbReference type="Proteomes" id="UP000499080"/>
    </source>
</evidence>
<sequence length="88" mass="9798">MYTFLSLLRRTVGGKSEFHLKGVIGSSNLSQELTTVLEEMEAVLNSQSLVPTSDNPDNYTVNTLSCLLIGSELKKKEFHLANERIAIR</sequence>
<organism evidence="1 2">
    <name type="scientific">Araneus ventricosus</name>
    <name type="common">Orbweaver spider</name>
    <name type="synonym">Epeira ventricosa</name>
    <dbReference type="NCBI Taxonomy" id="182803"/>
    <lineage>
        <taxon>Eukaryota</taxon>
        <taxon>Metazoa</taxon>
        <taxon>Ecdysozoa</taxon>
        <taxon>Arthropoda</taxon>
        <taxon>Chelicerata</taxon>
        <taxon>Arachnida</taxon>
        <taxon>Araneae</taxon>
        <taxon>Araneomorphae</taxon>
        <taxon>Entelegynae</taxon>
        <taxon>Araneoidea</taxon>
        <taxon>Araneidae</taxon>
        <taxon>Araneus</taxon>
    </lineage>
</organism>
<reference evidence="1 2" key="1">
    <citation type="journal article" date="2019" name="Sci. Rep.">
        <title>Orb-weaving spider Araneus ventricosus genome elucidates the spidroin gene catalogue.</title>
        <authorList>
            <person name="Kono N."/>
            <person name="Nakamura H."/>
            <person name="Ohtoshi R."/>
            <person name="Moran D.A.P."/>
            <person name="Shinohara A."/>
            <person name="Yoshida Y."/>
            <person name="Fujiwara M."/>
            <person name="Mori M."/>
            <person name="Tomita M."/>
            <person name="Arakawa K."/>
        </authorList>
    </citation>
    <scope>NUCLEOTIDE SEQUENCE [LARGE SCALE GENOMIC DNA]</scope>
</reference>
<dbReference type="AlphaFoldDB" id="A0A4Y2IQI5"/>
<dbReference type="EMBL" id="BGPR01002810">
    <property type="protein sequence ID" value="GBM79226.1"/>
    <property type="molecule type" value="Genomic_DNA"/>
</dbReference>
<comment type="caution">
    <text evidence="1">The sequence shown here is derived from an EMBL/GenBank/DDBJ whole genome shotgun (WGS) entry which is preliminary data.</text>
</comment>
<proteinExistence type="predicted"/>
<dbReference type="Proteomes" id="UP000499080">
    <property type="component" value="Unassembled WGS sequence"/>
</dbReference>
<name>A0A4Y2IQI5_ARAVE</name>
<dbReference type="OrthoDB" id="8194935at2759"/>
<accession>A0A4Y2IQI5</accession>
<evidence type="ECO:0000313" key="1">
    <source>
        <dbReference type="EMBL" id="GBM79226.1"/>
    </source>
</evidence>
<keyword evidence="2" id="KW-1185">Reference proteome</keyword>
<protein>
    <submittedName>
        <fullName evidence="1">Uncharacterized protein</fullName>
    </submittedName>
</protein>
<gene>
    <name evidence="1" type="ORF">AVEN_250863_1</name>
</gene>